<evidence type="ECO:0000313" key="1">
    <source>
        <dbReference type="EMBL" id="MCX2525195.1"/>
    </source>
</evidence>
<accession>A0AA41ZQ33</accession>
<keyword evidence="2" id="KW-1185">Reference proteome</keyword>
<dbReference type="AlphaFoldDB" id="A0AA41ZQ33"/>
<reference evidence="1" key="1">
    <citation type="submission" date="2022-11" db="EMBL/GenBank/DDBJ databases">
        <title>Larsenimonas rhizosphaerae sp. nov., isolated from a tidal mudflat.</title>
        <authorList>
            <person name="Lee S.D."/>
            <person name="Kim I.S."/>
        </authorList>
    </citation>
    <scope>NUCLEOTIDE SEQUENCE</scope>
    <source>
        <strain evidence="1">GH2-1</strain>
    </source>
</reference>
<protein>
    <submittedName>
        <fullName evidence="1">Type IV toxin-antitoxin system AbiEi family antitoxin</fullName>
    </submittedName>
</protein>
<sequence length="356" mass="39724">MDEKTVAQIALEAFTRETGLPGTLLQQNVEGHDCNVQLAQYELNGAIKRWASHNLPLLLQKFSSSKDELLLADYINANVAKKLQAAAIQFIDMAGNAFIDLPNLKVRIRGNKPVNIVDLPAVKAVTAAGVTASLDVVTKAERIDRALQPKGLMVIYHLLTDNKALTRSMRDIAQHTGVAHGTVGIVLTALENGFFLRRDRKGQLVFHDRKGLIERWVQGYAEKLAPKLLFGYFLHEGDKRWGDPEVSIVHGAWGGEVAAREYTQYLQPQIATLYVPEQYRAAVMQEYRLRQAPKGTEPNFKLMRNFWDDGYEEPGTKFRPESTASPLLTYAELIASGDSRNLEAARMIHDNDLASS</sequence>
<gene>
    <name evidence="1" type="ORF">OQ287_13175</name>
</gene>
<dbReference type="Proteomes" id="UP001165678">
    <property type="component" value="Unassembled WGS sequence"/>
</dbReference>
<organism evidence="1 2">
    <name type="scientific">Larsenimonas rhizosphaerae</name>
    <dbReference type="NCBI Taxonomy" id="2944682"/>
    <lineage>
        <taxon>Bacteria</taxon>
        <taxon>Pseudomonadati</taxon>
        <taxon>Pseudomonadota</taxon>
        <taxon>Gammaproteobacteria</taxon>
        <taxon>Oceanospirillales</taxon>
        <taxon>Halomonadaceae</taxon>
        <taxon>Larsenimonas</taxon>
    </lineage>
</organism>
<comment type="caution">
    <text evidence="1">The sequence shown here is derived from an EMBL/GenBank/DDBJ whole genome shotgun (WGS) entry which is preliminary data.</text>
</comment>
<dbReference type="Pfam" id="PF09952">
    <property type="entry name" value="AbiEi_2"/>
    <property type="match status" value="1"/>
</dbReference>
<dbReference type="EMBL" id="JAPIVE010000004">
    <property type="protein sequence ID" value="MCX2525195.1"/>
    <property type="molecule type" value="Genomic_DNA"/>
</dbReference>
<evidence type="ECO:0000313" key="2">
    <source>
        <dbReference type="Proteomes" id="UP001165678"/>
    </source>
</evidence>
<name>A0AA41ZQ33_9GAMM</name>
<dbReference type="InterPro" id="IPR019238">
    <property type="entry name" value="AbiEi_2"/>
</dbReference>
<dbReference type="RefSeq" id="WP_265896745.1">
    <property type="nucleotide sequence ID" value="NZ_JAPIVE010000004.1"/>
</dbReference>
<proteinExistence type="predicted"/>